<dbReference type="InterPro" id="IPR004345">
    <property type="entry name" value="TB2_DP1_HVA22"/>
</dbReference>
<proteinExistence type="inferred from homology"/>
<dbReference type="PANTHER" id="PTHR12300">
    <property type="entry name" value="HVA22-LIKE PROTEINS"/>
    <property type="match status" value="1"/>
</dbReference>
<dbReference type="OMA" id="CRIIIAV"/>
<accession>A0A804JE52</accession>
<evidence type="ECO:0000256" key="1">
    <source>
        <dbReference type="RuleBase" id="RU362006"/>
    </source>
</evidence>
<protein>
    <recommendedName>
        <fullName evidence="1">HVA22-like protein</fullName>
    </recommendedName>
</protein>
<reference evidence="2" key="1">
    <citation type="submission" date="2021-03" db="EMBL/GenBank/DDBJ databases">
        <authorList>
            <consortium name="Genoscope - CEA"/>
            <person name="William W."/>
        </authorList>
    </citation>
    <scope>NUCLEOTIDE SEQUENCE</scope>
    <source>
        <strain evidence="2">Doubled-haploid Pahang</strain>
    </source>
</reference>
<dbReference type="Gramene" id="Ma06_t08740.1">
    <property type="protein sequence ID" value="Ma06_p08740.1"/>
    <property type="gene ID" value="Ma06_g08740"/>
</dbReference>
<reference evidence="3" key="2">
    <citation type="submission" date="2021-05" db="UniProtKB">
        <authorList>
            <consortium name="EnsemblPlants"/>
        </authorList>
    </citation>
    <scope>IDENTIFICATION</scope>
    <source>
        <strain evidence="3">subsp. malaccensis</strain>
    </source>
</reference>
<comment type="subcellular location">
    <subcellularLocation>
        <location evidence="1">Membrane</location>
        <topology evidence="1">Multi-pass membrane protein</topology>
    </subcellularLocation>
</comment>
<keyword evidence="4" id="KW-1185">Reference proteome</keyword>
<organism evidence="3 4">
    <name type="scientific">Musa acuminata subsp. malaccensis</name>
    <name type="common">Wild banana</name>
    <name type="synonym">Musa malaccensis</name>
    <dbReference type="NCBI Taxonomy" id="214687"/>
    <lineage>
        <taxon>Eukaryota</taxon>
        <taxon>Viridiplantae</taxon>
        <taxon>Streptophyta</taxon>
        <taxon>Embryophyta</taxon>
        <taxon>Tracheophyta</taxon>
        <taxon>Spermatophyta</taxon>
        <taxon>Magnoliopsida</taxon>
        <taxon>Liliopsida</taxon>
        <taxon>Zingiberales</taxon>
        <taxon>Musaceae</taxon>
        <taxon>Musa</taxon>
    </lineage>
</organism>
<dbReference type="Proteomes" id="UP000012960">
    <property type="component" value="Unplaced"/>
</dbReference>
<gene>
    <name evidence="2" type="ORF">GSMUA_154840.1</name>
</gene>
<dbReference type="EnsemblPlants" id="Ma06_t08740.1">
    <property type="protein sequence ID" value="Ma06_p08740.1"/>
    <property type="gene ID" value="Ma06_g08740"/>
</dbReference>
<evidence type="ECO:0000313" key="4">
    <source>
        <dbReference type="Proteomes" id="UP000012960"/>
    </source>
</evidence>
<dbReference type="GO" id="GO:0016020">
    <property type="term" value="C:membrane"/>
    <property type="evidence" value="ECO:0007669"/>
    <property type="project" value="UniProtKB-SubCell"/>
</dbReference>
<comment type="similarity">
    <text evidence="1">Belongs to the DP1 family.</text>
</comment>
<dbReference type="Pfam" id="PF03134">
    <property type="entry name" value="TB2_DP1_HVA22"/>
    <property type="match status" value="1"/>
</dbReference>
<sequence length="202" mass="23530">MLAEYITRLLVVVFGYAYPAFECFKTLEQGQGNAQQLRFWCQYWIIVAILTVIEMPGNFLVSLLPMYGEAKLAFLVYLWYPKTKGTDVVYETFLRPLVMQYEPDIEERFRNLRAKSGQLLVFYLKNFTEKGQILFLEALHYVVSKSSGSTEKTKRSSWMSRLVANKKQEKEEKEKPGVEKLEEIADALLGANPKQRRSRPHK</sequence>
<dbReference type="FunCoup" id="A0A804JE52">
    <property type="interactions" value="1191"/>
</dbReference>
<dbReference type="EMBL" id="HG996471">
    <property type="protein sequence ID" value="CAG1845689.1"/>
    <property type="molecule type" value="Genomic_DNA"/>
</dbReference>
<evidence type="ECO:0000313" key="2">
    <source>
        <dbReference type="EMBL" id="CAG1845689.1"/>
    </source>
</evidence>
<name>A0A804JE52_MUSAM</name>
<dbReference type="AlphaFoldDB" id="A0A804JE52"/>
<dbReference type="OrthoDB" id="434647at2759"/>
<dbReference type="PANTHER" id="PTHR12300:SF178">
    <property type="entry name" value="HVA22-LIKE PROTEIN"/>
    <property type="match status" value="1"/>
</dbReference>
<evidence type="ECO:0000313" key="3">
    <source>
        <dbReference type="EnsemblPlants" id="Ma06_p08740.1"/>
    </source>
</evidence>